<evidence type="ECO:0000256" key="3">
    <source>
        <dbReference type="ARBA" id="ARBA00022912"/>
    </source>
</evidence>
<dbReference type="InterPro" id="IPR036196">
    <property type="entry name" value="Ptyr_pPase_sf"/>
</dbReference>
<dbReference type="SMART" id="SM00226">
    <property type="entry name" value="LMWPc"/>
    <property type="match status" value="1"/>
</dbReference>
<dbReference type="PRINTS" id="PR00719">
    <property type="entry name" value="LMWPTPASE"/>
</dbReference>
<dbReference type="InterPro" id="IPR050438">
    <property type="entry name" value="LMW_PTPase"/>
</dbReference>
<evidence type="ECO:0000313" key="6">
    <source>
        <dbReference type="EMBL" id="CAF9917815.1"/>
    </source>
</evidence>
<evidence type="ECO:0000259" key="5">
    <source>
        <dbReference type="SMART" id="SM00226"/>
    </source>
</evidence>
<dbReference type="InterPro" id="IPR017867">
    <property type="entry name" value="Tyr_phospatase_low_mol_wt"/>
</dbReference>
<comment type="similarity">
    <text evidence="1">Belongs to the low molecular weight phosphotyrosine protein phosphatase family.</text>
</comment>
<dbReference type="PANTHER" id="PTHR11717">
    <property type="entry name" value="LOW MOLECULAR WEIGHT PROTEIN TYROSINE PHOSPHATASE"/>
    <property type="match status" value="1"/>
</dbReference>
<dbReference type="SUPFAM" id="SSF52788">
    <property type="entry name" value="Phosphotyrosine protein phosphatases I"/>
    <property type="match status" value="1"/>
</dbReference>
<feature type="domain" description="Phosphotyrosine protein phosphatase I" evidence="5">
    <location>
        <begin position="13"/>
        <end position="167"/>
    </location>
</feature>
<evidence type="ECO:0000256" key="2">
    <source>
        <dbReference type="ARBA" id="ARBA00022801"/>
    </source>
</evidence>
<keyword evidence="3" id="KW-0904">Protein phosphatase</keyword>
<dbReference type="CDD" id="cd16343">
    <property type="entry name" value="LMWPTP"/>
    <property type="match status" value="1"/>
</dbReference>
<feature type="active site" description="Proton donor" evidence="4">
    <location>
        <position position="141"/>
    </location>
</feature>
<keyword evidence="7" id="KW-1185">Reference proteome</keyword>
<sequence length="176" mass="19113">MASTASSESSAPISVLFVCLGNICRSTMAEGIFRSLTKSNPRIGKIDSAGTSSYNNGSGPDSRTMAILEKNNIVDYEHEARKVRTSDFTEFDYILAMDGDNLHSLQTIQRRLARGAGTDATRAKVMLFGDFGGEMGEEVGDPYYGAIDGFEIAFQQLTNFSKGFIGKVLEHQTSSE</sequence>
<dbReference type="PANTHER" id="PTHR11717:SF7">
    <property type="entry name" value="LOW MOLECULAR WEIGHT PHOSPHOTYROSINE PROTEIN PHOSPHATASE"/>
    <property type="match status" value="1"/>
</dbReference>
<organism evidence="6 7">
    <name type="scientific">Heterodermia speciosa</name>
    <dbReference type="NCBI Taxonomy" id="116794"/>
    <lineage>
        <taxon>Eukaryota</taxon>
        <taxon>Fungi</taxon>
        <taxon>Dikarya</taxon>
        <taxon>Ascomycota</taxon>
        <taxon>Pezizomycotina</taxon>
        <taxon>Lecanoromycetes</taxon>
        <taxon>OSLEUM clade</taxon>
        <taxon>Lecanoromycetidae</taxon>
        <taxon>Caliciales</taxon>
        <taxon>Physciaceae</taxon>
        <taxon>Heterodermia</taxon>
    </lineage>
</organism>
<dbReference type="InterPro" id="IPR023485">
    <property type="entry name" value="Ptyr_pPase"/>
</dbReference>
<dbReference type="Pfam" id="PF01451">
    <property type="entry name" value="LMWPc"/>
    <property type="match status" value="1"/>
</dbReference>
<comment type="caution">
    <text evidence="6">The sequence shown here is derived from an EMBL/GenBank/DDBJ whole genome shotgun (WGS) entry which is preliminary data.</text>
</comment>
<dbReference type="Proteomes" id="UP000664521">
    <property type="component" value="Unassembled WGS sequence"/>
</dbReference>
<feature type="active site" evidence="4">
    <location>
        <position position="19"/>
    </location>
</feature>
<name>A0A8H3IEH7_9LECA</name>
<gene>
    <name evidence="6" type="ORF">HETSPECPRED_003597</name>
</gene>
<feature type="active site" evidence="4">
    <location>
        <position position="25"/>
    </location>
</feature>
<dbReference type="GO" id="GO:0004725">
    <property type="term" value="F:protein tyrosine phosphatase activity"/>
    <property type="evidence" value="ECO:0007669"/>
    <property type="project" value="InterPro"/>
</dbReference>
<dbReference type="Gene3D" id="3.40.50.2300">
    <property type="match status" value="1"/>
</dbReference>
<evidence type="ECO:0000256" key="4">
    <source>
        <dbReference type="PIRSR" id="PIRSR617867-1"/>
    </source>
</evidence>
<dbReference type="EMBL" id="CAJPDS010000020">
    <property type="protein sequence ID" value="CAF9917815.1"/>
    <property type="molecule type" value="Genomic_DNA"/>
</dbReference>
<proteinExistence type="inferred from homology"/>
<accession>A0A8H3IEH7</accession>
<reference evidence="6" key="1">
    <citation type="submission" date="2021-03" db="EMBL/GenBank/DDBJ databases">
        <authorList>
            <person name="Tagirdzhanova G."/>
        </authorList>
    </citation>
    <scope>NUCLEOTIDE SEQUENCE</scope>
</reference>
<protein>
    <recommendedName>
        <fullName evidence="5">Phosphotyrosine protein phosphatase I domain-containing protein</fullName>
    </recommendedName>
</protein>
<keyword evidence="2" id="KW-0378">Hydrolase</keyword>
<dbReference type="OrthoDB" id="3388at2759"/>
<dbReference type="AlphaFoldDB" id="A0A8H3IEH7"/>
<evidence type="ECO:0000256" key="1">
    <source>
        <dbReference type="ARBA" id="ARBA00011063"/>
    </source>
</evidence>
<evidence type="ECO:0000313" key="7">
    <source>
        <dbReference type="Proteomes" id="UP000664521"/>
    </source>
</evidence>